<feature type="transmembrane region" description="Helical" evidence="7">
    <location>
        <begin position="45"/>
        <end position="68"/>
    </location>
</feature>
<dbReference type="Proteomes" id="UP000540568">
    <property type="component" value="Unassembled WGS sequence"/>
</dbReference>
<dbReference type="EMBL" id="JACGWV010000004">
    <property type="protein sequence ID" value="MBA8811728.1"/>
    <property type="molecule type" value="Genomic_DNA"/>
</dbReference>
<protein>
    <submittedName>
        <fullName evidence="10">Multiple sugar transport system permease protein</fullName>
    </submittedName>
</protein>
<dbReference type="CDD" id="cd06261">
    <property type="entry name" value="TM_PBP2"/>
    <property type="match status" value="1"/>
</dbReference>
<accession>A0A7W3JF58</accession>
<evidence type="ECO:0000313" key="11">
    <source>
        <dbReference type="Proteomes" id="UP000540568"/>
    </source>
</evidence>
<comment type="similarity">
    <text evidence="7">Belongs to the binding-protein-dependent transport system permease family.</text>
</comment>
<comment type="subcellular location">
    <subcellularLocation>
        <location evidence="1 7">Cell membrane</location>
        <topology evidence="1 7">Multi-pass membrane protein</topology>
    </subcellularLocation>
</comment>
<feature type="transmembrane region" description="Helical" evidence="7">
    <location>
        <begin position="139"/>
        <end position="160"/>
    </location>
</feature>
<name>A0A7W3JF58_9MICO</name>
<evidence type="ECO:0000256" key="1">
    <source>
        <dbReference type="ARBA" id="ARBA00004651"/>
    </source>
</evidence>
<proteinExistence type="inferred from homology"/>
<evidence type="ECO:0000256" key="4">
    <source>
        <dbReference type="ARBA" id="ARBA00022692"/>
    </source>
</evidence>
<keyword evidence="4 7" id="KW-0812">Transmembrane</keyword>
<evidence type="ECO:0000256" key="2">
    <source>
        <dbReference type="ARBA" id="ARBA00022448"/>
    </source>
</evidence>
<dbReference type="RefSeq" id="WP_182620892.1">
    <property type="nucleotide sequence ID" value="NZ_BAAATF010000017.1"/>
</dbReference>
<dbReference type="PANTHER" id="PTHR30193">
    <property type="entry name" value="ABC TRANSPORTER PERMEASE PROTEIN"/>
    <property type="match status" value="1"/>
</dbReference>
<comment type="caution">
    <text evidence="10">The sequence shown here is derived from an EMBL/GenBank/DDBJ whole genome shotgun (WGS) entry which is preliminary data.</text>
</comment>
<keyword evidence="5 7" id="KW-1133">Transmembrane helix</keyword>
<feature type="domain" description="ABC transmembrane type-1" evidence="9">
    <location>
        <begin position="102"/>
        <end position="314"/>
    </location>
</feature>
<sequence length="322" mass="35246">MTVSNAGVTAPPGRALPDSRKPSGRPAPRTAARGKSLRERDKSGYLFVAPFAVATGLFLLLPTLYGLWMSFTNQSLTGTGSEFIGFANYAEAFSDPQVWQTLWNTVWFTILSTVPLVVVALVMALLVHTGLPGQWVWRMSFFAPYLLTSAVVSSLSSWLFQPDIGLLDTWLAGLGLGPVGWLTDENVAMFSIAAVTVWWTVGFNFLLYLAALQGIPAQQYEAATIDGAGGWRRLFSITLPQLRPITLVILVLQLLASLKVFDQIYLLTAGGPNGSTRPILEYVYDTGFTNYRLGYASAISYVFFALILVFTLVRLLPSKKEA</sequence>
<dbReference type="GO" id="GO:0055085">
    <property type="term" value="P:transmembrane transport"/>
    <property type="evidence" value="ECO:0007669"/>
    <property type="project" value="InterPro"/>
</dbReference>
<evidence type="ECO:0000256" key="5">
    <source>
        <dbReference type="ARBA" id="ARBA00022989"/>
    </source>
</evidence>
<feature type="transmembrane region" description="Helical" evidence="7">
    <location>
        <begin position="242"/>
        <end position="261"/>
    </location>
</feature>
<feature type="transmembrane region" description="Helical" evidence="7">
    <location>
        <begin position="187"/>
        <end position="210"/>
    </location>
</feature>
<evidence type="ECO:0000256" key="7">
    <source>
        <dbReference type="RuleBase" id="RU363032"/>
    </source>
</evidence>
<dbReference type="InterPro" id="IPR051393">
    <property type="entry name" value="ABC_transporter_permease"/>
</dbReference>
<feature type="transmembrane region" description="Helical" evidence="7">
    <location>
        <begin position="106"/>
        <end position="127"/>
    </location>
</feature>
<feature type="region of interest" description="Disordered" evidence="8">
    <location>
        <begin position="1"/>
        <end position="37"/>
    </location>
</feature>
<evidence type="ECO:0000256" key="8">
    <source>
        <dbReference type="SAM" id="MobiDB-lite"/>
    </source>
</evidence>
<keyword evidence="3" id="KW-1003">Cell membrane</keyword>
<gene>
    <name evidence="10" type="ORF">FHX71_005746</name>
</gene>
<dbReference type="InterPro" id="IPR000515">
    <property type="entry name" value="MetI-like"/>
</dbReference>
<dbReference type="InterPro" id="IPR035906">
    <property type="entry name" value="MetI-like_sf"/>
</dbReference>
<dbReference type="Gene3D" id="1.10.3720.10">
    <property type="entry name" value="MetI-like"/>
    <property type="match status" value="1"/>
</dbReference>
<evidence type="ECO:0000259" key="9">
    <source>
        <dbReference type="PROSITE" id="PS50928"/>
    </source>
</evidence>
<keyword evidence="10" id="KW-0762">Sugar transport</keyword>
<organism evidence="10 11">
    <name type="scientific">Promicromonospora sukumoe</name>
    <dbReference type="NCBI Taxonomy" id="88382"/>
    <lineage>
        <taxon>Bacteria</taxon>
        <taxon>Bacillati</taxon>
        <taxon>Actinomycetota</taxon>
        <taxon>Actinomycetes</taxon>
        <taxon>Micrococcales</taxon>
        <taxon>Promicromonosporaceae</taxon>
        <taxon>Promicromonospora</taxon>
    </lineage>
</organism>
<dbReference type="Pfam" id="PF00528">
    <property type="entry name" value="BPD_transp_1"/>
    <property type="match status" value="1"/>
</dbReference>
<dbReference type="SUPFAM" id="SSF161098">
    <property type="entry name" value="MetI-like"/>
    <property type="match status" value="1"/>
</dbReference>
<feature type="transmembrane region" description="Helical" evidence="7">
    <location>
        <begin position="293"/>
        <end position="316"/>
    </location>
</feature>
<evidence type="ECO:0000256" key="3">
    <source>
        <dbReference type="ARBA" id="ARBA00022475"/>
    </source>
</evidence>
<dbReference type="PROSITE" id="PS50928">
    <property type="entry name" value="ABC_TM1"/>
    <property type="match status" value="1"/>
</dbReference>
<evidence type="ECO:0000313" key="10">
    <source>
        <dbReference type="EMBL" id="MBA8811728.1"/>
    </source>
</evidence>
<keyword evidence="11" id="KW-1185">Reference proteome</keyword>
<reference evidence="10 11" key="1">
    <citation type="submission" date="2020-07" db="EMBL/GenBank/DDBJ databases">
        <title>Sequencing the genomes of 1000 actinobacteria strains.</title>
        <authorList>
            <person name="Klenk H.-P."/>
        </authorList>
    </citation>
    <scope>NUCLEOTIDE SEQUENCE [LARGE SCALE GENOMIC DNA]</scope>
    <source>
        <strain evidence="10 11">DSM 44121</strain>
    </source>
</reference>
<evidence type="ECO:0000256" key="6">
    <source>
        <dbReference type="ARBA" id="ARBA00023136"/>
    </source>
</evidence>
<dbReference type="PANTHER" id="PTHR30193:SF41">
    <property type="entry name" value="DIACETYLCHITOBIOSE UPTAKE SYSTEM PERMEASE PROTEIN NGCF"/>
    <property type="match status" value="1"/>
</dbReference>
<dbReference type="AlphaFoldDB" id="A0A7W3JF58"/>
<keyword evidence="6 7" id="KW-0472">Membrane</keyword>
<keyword evidence="2 7" id="KW-0813">Transport</keyword>
<dbReference type="GO" id="GO:0005886">
    <property type="term" value="C:plasma membrane"/>
    <property type="evidence" value="ECO:0007669"/>
    <property type="project" value="UniProtKB-SubCell"/>
</dbReference>